<evidence type="ECO:0000313" key="7">
    <source>
        <dbReference type="Proteomes" id="UP000092993"/>
    </source>
</evidence>
<dbReference type="SUPFAM" id="SSF57850">
    <property type="entry name" value="RING/U-box"/>
    <property type="match status" value="1"/>
</dbReference>
<evidence type="ECO:0000256" key="3">
    <source>
        <dbReference type="ARBA" id="ARBA00022833"/>
    </source>
</evidence>
<dbReference type="Pfam" id="PF13639">
    <property type="entry name" value="zf-RING_2"/>
    <property type="match status" value="1"/>
</dbReference>
<protein>
    <recommendedName>
        <fullName evidence="5">RING-type domain-containing protein</fullName>
    </recommendedName>
</protein>
<evidence type="ECO:0000256" key="2">
    <source>
        <dbReference type="ARBA" id="ARBA00022771"/>
    </source>
</evidence>
<dbReference type="AlphaFoldDB" id="A0A1C7LWV4"/>
<gene>
    <name evidence="6" type="ORF">A0H81_10973</name>
</gene>
<dbReference type="STRING" id="5627.A0A1C7LWV4"/>
<keyword evidence="7" id="KW-1185">Reference proteome</keyword>
<keyword evidence="1" id="KW-0479">Metal-binding</keyword>
<sequence length="276" mass="31917">MYAQCTICLDEFTPSNSPMSTRCGHLYCVECAAFHFGQERPTCAICRKPQTMSDLIKLFPSYPSDSTSHSPRESLNGLGTIGNAEVDACLEALQADDCPTEQALYRLELYLQLHFCFEESSEGRHVWMSMAAILAQLRIKAKDSDKRILELLKEHHTLKRTMEQREANSVQQIRRQRDERRKRLQDQILQQEEMKAEMHAIEERYYVVQRELAAAREKSEKDREVLTQVNVEMKRWRATAAGYKKKYYASKAQLTSFKKLAQGDIDHSSDESLQIV</sequence>
<dbReference type="Gene3D" id="3.30.40.10">
    <property type="entry name" value="Zinc/RING finger domain, C3HC4 (zinc finger)"/>
    <property type="match status" value="1"/>
</dbReference>
<organism evidence="6 7">
    <name type="scientific">Grifola frondosa</name>
    <name type="common">Maitake</name>
    <name type="synonym">Polyporus frondosus</name>
    <dbReference type="NCBI Taxonomy" id="5627"/>
    <lineage>
        <taxon>Eukaryota</taxon>
        <taxon>Fungi</taxon>
        <taxon>Dikarya</taxon>
        <taxon>Basidiomycota</taxon>
        <taxon>Agaricomycotina</taxon>
        <taxon>Agaricomycetes</taxon>
        <taxon>Polyporales</taxon>
        <taxon>Grifolaceae</taxon>
        <taxon>Grifola</taxon>
    </lineage>
</organism>
<dbReference type="InterPro" id="IPR013083">
    <property type="entry name" value="Znf_RING/FYVE/PHD"/>
</dbReference>
<feature type="domain" description="RING-type" evidence="5">
    <location>
        <begin position="5"/>
        <end position="47"/>
    </location>
</feature>
<accession>A0A1C7LWV4</accession>
<dbReference type="InterPro" id="IPR001841">
    <property type="entry name" value="Znf_RING"/>
</dbReference>
<dbReference type="PROSITE" id="PS50089">
    <property type="entry name" value="ZF_RING_2"/>
    <property type="match status" value="1"/>
</dbReference>
<keyword evidence="2 4" id="KW-0863">Zinc-finger</keyword>
<evidence type="ECO:0000256" key="1">
    <source>
        <dbReference type="ARBA" id="ARBA00022723"/>
    </source>
</evidence>
<dbReference type="EMBL" id="LUGG01000018">
    <property type="protein sequence ID" value="OBZ69173.1"/>
    <property type="molecule type" value="Genomic_DNA"/>
</dbReference>
<keyword evidence="3" id="KW-0862">Zinc</keyword>
<reference evidence="6 7" key="1">
    <citation type="submission" date="2016-03" db="EMBL/GenBank/DDBJ databases">
        <title>Whole genome sequencing of Grifola frondosa 9006-11.</title>
        <authorList>
            <person name="Min B."/>
            <person name="Park H."/>
            <person name="Kim J.-G."/>
            <person name="Cho H."/>
            <person name="Oh Y.-L."/>
            <person name="Kong W.-S."/>
            <person name="Choi I.-G."/>
        </authorList>
    </citation>
    <scope>NUCLEOTIDE SEQUENCE [LARGE SCALE GENOMIC DNA]</scope>
    <source>
        <strain evidence="6 7">9006-11</strain>
    </source>
</reference>
<dbReference type="InterPro" id="IPR017907">
    <property type="entry name" value="Znf_RING_CS"/>
</dbReference>
<dbReference type="OMA" id="IYCLDCA"/>
<comment type="caution">
    <text evidence="6">The sequence shown here is derived from an EMBL/GenBank/DDBJ whole genome shotgun (WGS) entry which is preliminary data.</text>
</comment>
<evidence type="ECO:0000256" key="4">
    <source>
        <dbReference type="PROSITE-ProRule" id="PRU00175"/>
    </source>
</evidence>
<dbReference type="GO" id="GO:0008270">
    <property type="term" value="F:zinc ion binding"/>
    <property type="evidence" value="ECO:0007669"/>
    <property type="project" value="UniProtKB-KW"/>
</dbReference>
<evidence type="ECO:0000313" key="6">
    <source>
        <dbReference type="EMBL" id="OBZ69173.1"/>
    </source>
</evidence>
<dbReference type="SMART" id="SM00184">
    <property type="entry name" value="RING"/>
    <property type="match status" value="1"/>
</dbReference>
<dbReference type="Proteomes" id="UP000092993">
    <property type="component" value="Unassembled WGS sequence"/>
</dbReference>
<name>A0A1C7LWV4_GRIFR</name>
<proteinExistence type="predicted"/>
<evidence type="ECO:0000259" key="5">
    <source>
        <dbReference type="PROSITE" id="PS50089"/>
    </source>
</evidence>
<dbReference type="OrthoDB" id="6105938at2759"/>
<dbReference type="PROSITE" id="PS00518">
    <property type="entry name" value="ZF_RING_1"/>
    <property type="match status" value="1"/>
</dbReference>